<dbReference type="NCBIfam" id="TIGR01484">
    <property type="entry name" value="HAD-SF-IIB"/>
    <property type="match status" value="1"/>
</dbReference>
<feature type="domain" description="Starch synthase catalytic" evidence="6">
    <location>
        <begin position="2"/>
        <end position="159"/>
    </location>
</feature>
<dbReference type="Gene3D" id="3.30.1240.10">
    <property type="match status" value="1"/>
</dbReference>
<organism evidence="7 8">
    <name type="scientific">Streptomyces lancefieldiae</name>
    <dbReference type="NCBI Taxonomy" id="3075520"/>
    <lineage>
        <taxon>Bacteria</taxon>
        <taxon>Bacillati</taxon>
        <taxon>Actinomycetota</taxon>
        <taxon>Actinomycetes</taxon>
        <taxon>Kitasatosporales</taxon>
        <taxon>Streptomycetaceae</taxon>
        <taxon>Streptomyces</taxon>
    </lineage>
</organism>
<dbReference type="Gene3D" id="3.40.50.2000">
    <property type="entry name" value="Glycogen Phosphorylase B"/>
    <property type="match status" value="2"/>
</dbReference>
<proteinExistence type="predicted"/>
<keyword evidence="8" id="KW-1185">Reference proteome</keyword>
<protein>
    <recommendedName>
        <fullName evidence="2">starch synthase</fullName>
        <ecNumber evidence="2">2.4.1.21</ecNumber>
    </recommendedName>
</protein>
<dbReference type="GO" id="GO:0016787">
    <property type="term" value="F:hydrolase activity"/>
    <property type="evidence" value="ECO:0007669"/>
    <property type="project" value="UniProtKB-KW"/>
</dbReference>
<dbReference type="SUPFAM" id="SSF56784">
    <property type="entry name" value="HAD-like"/>
    <property type="match status" value="1"/>
</dbReference>
<dbReference type="Gene3D" id="3.40.50.1000">
    <property type="entry name" value="HAD superfamily/HAD-like"/>
    <property type="match status" value="1"/>
</dbReference>
<dbReference type="InterPro" id="IPR023214">
    <property type="entry name" value="HAD_sf"/>
</dbReference>
<feature type="compositionally biased region" description="Pro residues" evidence="5">
    <location>
        <begin position="726"/>
        <end position="736"/>
    </location>
</feature>
<dbReference type="Pfam" id="PF13692">
    <property type="entry name" value="Glyco_trans_1_4"/>
    <property type="match status" value="1"/>
</dbReference>
<gene>
    <name evidence="7" type="ORF">RM812_12965</name>
</gene>
<dbReference type="PANTHER" id="PTHR10000">
    <property type="entry name" value="PHOSPHOSERINE PHOSPHATASE"/>
    <property type="match status" value="1"/>
</dbReference>
<dbReference type="InterPro" id="IPR006379">
    <property type="entry name" value="HAD-SF_hydro_IIB"/>
</dbReference>
<dbReference type="InterPro" id="IPR013534">
    <property type="entry name" value="Starch_synth_cat_dom"/>
</dbReference>
<evidence type="ECO:0000256" key="2">
    <source>
        <dbReference type="ARBA" id="ARBA00012588"/>
    </source>
</evidence>
<evidence type="ECO:0000256" key="3">
    <source>
        <dbReference type="ARBA" id="ARBA00022676"/>
    </source>
</evidence>
<feature type="compositionally biased region" description="Low complexity" evidence="5">
    <location>
        <begin position="708"/>
        <end position="718"/>
    </location>
</feature>
<sequence length="1071" mass="114651">MHIITFSFECGGFDNRLMRGGLSPLVWNLSREYAARGHRVSLVTPAHGHLETLRERFDVRELDYRDEHTVPLVLDPKVWPGRPAGTDLRLVTRAHLLRLDGVDVYLLSDAFLDLLPDRLYPPPAFEGRDLAYVKPLVFQVGGLRFLQRWLADGPAVVHGFEPYYHYLLPAVLADGDRYRTVSTVAANSPVTQKVYRPQVERLLELFGARVPDLDALDGPAPAEDSPEATMARLLAGTRMHVEYGPDHVGVFPLVVAGADLIDFVSPGQRDHYVTWQDTPFEALFQSLPVARRLRERPDRLLAGGCGIADSWLARDPDAVDRAAVRRSLGLTVSGPVFYHAARYAVHHKGQLELMRAVEEVLAADPEVGFVVRCSTGGGGDAPAAIPNAAFERLAARYPGQLHLDWRLADEDTLFAQAASADFCVYPSKFELDGFLIAQAEAMACGAVPVATAQRVTSHFGHQRPLEDPAATGFSVPGSFRDDDPGLARALAERIRQAVAVFRTAPDTYARLSGNARRLARSFTWARSADLRLAAYDRLLRGERAQSPVAELVERGWLDALPRTVHAGHRDLIARAATRRGDAAALARALGCGIEDLGPDTWDRLFASAHDRGDFARCAELARWAGRPDLHARSADRFRLVAGPDGTWHVRYTHSGADRVEMVVEAPPVADRGEWVVEASPALACAGPDTAATDSVPAAATAGLGGGAAASAASAPSAAGRGGPGPLGRPAPPPRPSPVSVTEALTFDEPAPAPGGAVLRPLATDGDGVFTGTLDGPPVGSHAVAMVTLRSGRVVWDTAPTRTPAYRLVATDLDGTLLRSDLTVSARTRRALDRVTASGAHHLVVTGRPAVACKHLLNTLGYRGLAVCGQGAQLYDAGADRLLSSLALDRDLAHGVVEKVEAELGRVELGIVTSPPESRFKVTPGFGERVRHGWDVTTDRALLWADPIDKLILHHPDVDEDRLAAVTRRLTGGEVTVVHSVKGMVEVLPAGTDKGTGVARAAELLGFTGADTVAFGDMPNDIPLLAWAAHGVAVAGAHHDLRAMADEVAPGNDEDGVASVLERLFAPVEAGT</sequence>
<keyword evidence="3" id="KW-0328">Glycosyltransferase</keyword>
<dbReference type="Pfam" id="PF08282">
    <property type="entry name" value="Hydrolase_3"/>
    <property type="match status" value="1"/>
</dbReference>
<name>A0ABU3AMF1_9ACTN</name>
<dbReference type="RefSeq" id="WP_311572638.1">
    <property type="nucleotide sequence ID" value="NZ_JAVRFH010000010.1"/>
</dbReference>
<keyword evidence="4" id="KW-0808">Transferase</keyword>
<comment type="caution">
    <text evidence="7">The sequence shown here is derived from an EMBL/GenBank/DDBJ whole genome shotgun (WGS) entry which is preliminary data.</text>
</comment>
<dbReference type="EC" id="2.4.1.21" evidence="2"/>
<keyword evidence="7" id="KW-0378">Hydrolase</keyword>
<evidence type="ECO:0000256" key="1">
    <source>
        <dbReference type="ARBA" id="ARBA00001478"/>
    </source>
</evidence>
<evidence type="ECO:0000313" key="7">
    <source>
        <dbReference type="EMBL" id="MDT0611129.1"/>
    </source>
</evidence>
<feature type="region of interest" description="Disordered" evidence="5">
    <location>
        <begin position="706"/>
        <end position="740"/>
    </location>
</feature>
<evidence type="ECO:0000256" key="4">
    <source>
        <dbReference type="ARBA" id="ARBA00022679"/>
    </source>
</evidence>
<evidence type="ECO:0000313" key="8">
    <source>
        <dbReference type="Proteomes" id="UP001180724"/>
    </source>
</evidence>
<dbReference type="PANTHER" id="PTHR10000:SF8">
    <property type="entry name" value="HAD SUPERFAMILY HYDROLASE-LIKE, TYPE 3"/>
    <property type="match status" value="1"/>
</dbReference>
<reference evidence="7" key="1">
    <citation type="submission" date="2024-05" db="EMBL/GenBank/DDBJ databases">
        <title>30 novel species of actinomycetes from the DSMZ collection.</title>
        <authorList>
            <person name="Nouioui I."/>
        </authorList>
    </citation>
    <scope>NUCLEOTIDE SEQUENCE</scope>
    <source>
        <strain evidence="7">DSM 40712</strain>
    </source>
</reference>
<accession>A0ABU3AMF1</accession>
<comment type="catalytic activity">
    <reaction evidence="1">
        <text>[(1-&gt;4)-alpha-D-glucosyl](n) + ADP-alpha-D-glucose = [(1-&gt;4)-alpha-D-glucosyl](n+1) + ADP + H(+)</text>
        <dbReference type="Rhea" id="RHEA:18189"/>
        <dbReference type="Rhea" id="RHEA-COMP:9584"/>
        <dbReference type="Rhea" id="RHEA-COMP:9587"/>
        <dbReference type="ChEBI" id="CHEBI:15378"/>
        <dbReference type="ChEBI" id="CHEBI:15444"/>
        <dbReference type="ChEBI" id="CHEBI:57498"/>
        <dbReference type="ChEBI" id="CHEBI:456216"/>
        <dbReference type="EC" id="2.4.1.21"/>
    </reaction>
</comment>
<evidence type="ECO:0000256" key="5">
    <source>
        <dbReference type="SAM" id="MobiDB-lite"/>
    </source>
</evidence>
<dbReference type="Proteomes" id="UP001180724">
    <property type="component" value="Unassembled WGS sequence"/>
</dbReference>
<evidence type="ECO:0000259" key="6">
    <source>
        <dbReference type="Pfam" id="PF08323"/>
    </source>
</evidence>
<dbReference type="EMBL" id="JAVRFH010000010">
    <property type="protein sequence ID" value="MDT0611129.1"/>
    <property type="molecule type" value="Genomic_DNA"/>
</dbReference>
<dbReference type="SUPFAM" id="SSF53756">
    <property type="entry name" value="UDP-Glycosyltransferase/glycogen phosphorylase"/>
    <property type="match status" value="1"/>
</dbReference>
<dbReference type="InterPro" id="IPR036412">
    <property type="entry name" value="HAD-like_sf"/>
</dbReference>
<dbReference type="Pfam" id="PF08323">
    <property type="entry name" value="Glyco_transf_5"/>
    <property type="match status" value="1"/>
</dbReference>